<keyword evidence="4 7" id="KW-0812">Transmembrane</keyword>
<proteinExistence type="inferred from homology"/>
<keyword evidence="3" id="KW-1003">Cell membrane</keyword>
<reference evidence="8 9" key="1">
    <citation type="submission" date="2016-10" db="EMBL/GenBank/DDBJ databases">
        <authorList>
            <person name="de Groot N.N."/>
        </authorList>
    </citation>
    <scope>NUCLEOTIDE SEQUENCE [LARGE SCALE GENOMIC DNA]</scope>
    <source>
        <strain evidence="8 9">DSM 19981</strain>
    </source>
</reference>
<evidence type="ECO:0000256" key="5">
    <source>
        <dbReference type="ARBA" id="ARBA00022989"/>
    </source>
</evidence>
<feature type="transmembrane region" description="Helical" evidence="7">
    <location>
        <begin position="76"/>
        <end position="97"/>
    </location>
</feature>
<name>A0A1I4DCR9_9PROT</name>
<dbReference type="Proteomes" id="UP000199473">
    <property type="component" value="Unassembled WGS sequence"/>
</dbReference>
<keyword evidence="5 7" id="KW-1133">Transmembrane helix</keyword>
<dbReference type="AlphaFoldDB" id="A0A1I4DCR9"/>
<comment type="similarity">
    <text evidence="2">Belongs to the UPF0719 family.</text>
</comment>
<dbReference type="EMBL" id="FOSQ01000010">
    <property type="protein sequence ID" value="SFK91282.1"/>
    <property type="molecule type" value="Genomic_DNA"/>
</dbReference>
<dbReference type="Pfam" id="PF03994">
    <property type="entry name" value="DUF350"/>
    <property type="match status" value="1"/>
</dbReference>
<evidence type="ECO:0000256" key="6">
    <source>
        <dbReference type="ARBA" id="ARBA00023136"/>
    </source>
</evidence>
<evidence type="ECO:0000256" key="7">
    <source>
        <dbReference type="SAM" id="Phobius"/>
    </source>
</evidence>
<protein>
    <submittedName>
        <fullName evidence="8">Putative membrane protein</fullName>
    </submittedName>
</protein>
<dbReference type="STRING" id="1123062.SAMN02745775_110145"/>
<organism evidence="8 9">
    <name type="scientific">Falsiroseomonas stagni DSM 19981</name>
    <dbReference type="NCBI Taxonomy" id="1123062"/>
    <lineage>
        <taxon>Bacteria</taxon>
        <taxon>Pseudomonadati</taxon>
        <taxon>Pseudomonadota</taxon>
        <taxon>Alphaproteobacteria</taxon>
        <taxon>Acetobacterales</taxon>
        <taxon>Roseomonadaceae</taxon>
        <taxon>Falsiroseomonas</taxon>
    </lineage>
</organism>
<evidence type="ECO:0000256" key="1">
    <source>
        <dbReference type="ARBA" id="ARBA00004651"/>
    </source>
</evidence>
<accession>A0A1I4DCR9</accession>
<keyword evidence="6 7" id="KW-0472">Membrane</keyword>
<dbReference type="GO" id="GO:0005886">
    <property type="term" value="C:plasma membrane"/>
    <property type="evidence" value="ECO:0007669"/>
    <property type="project" value="UniProtKB-SubCell"/>
</dbReference>
<evidence type="ECO:0000256" key="2">
    <source>
        <dbReference type="ARBA" id="ARBA00005779"/>
    </source>
</evidence>
<comment type="subcellular location">
    <subcellularLocation>
        <location evidence="1">Cell membrane</location>
        <topology evidence="1">Multi-pass membrane protein</topology>
    </subcellularLocation>
</comment>
<evidence type="ECO:0000256" key="4">
    <source>
        <dbReference type="ARBA" id="ARBA00022692"/>
    </source>
</evidence>
<evidence type="ECO:0000313" key="8">
    <source>
        <dbReference type="EMBL" id="SFK91282.1"/>
    </source>
</evidence>
<dbReference type="RefSeq" id="WP_217648800.1">
    <property type="nucleotide sequence ID" value="NZ_FOSQ01000010.1"/>
</dbReference>
<dbReference type="PANTHER" id="PTHR40043:SF1">
    <property type="entry name" value="UPF0719 INNER MEMBRANE PROTEIN YJFL"/>
    <property type="match status" value="1"/>
</dbReference>
<dbReference type="PANTHER" id="PTHR40043">
    <property type="entry name" value="UPF0719 INNER MEMBRANE PROTEIN YJFL"/>
    <property type="match status" value="1"/>
</dbReference>
<feature type="transmembrane region" description="Helical" evidence="7">
    <location>
        <begin position="6"/>
        <end position="29"/>
    </location>
</feature>
<evidence type="ECO:0000313" key="9">
    <source>
        <dbReference type="Proteomes" id="UP000199473"/>
    </source>
</evidence>
<dbReference type="InterPro" id="IPR007140">
    <property type="entry name" value="DUF350"/>
</dbReference>
<feature type="transmembrane region" description="Helical" evidence="7">
    <location>
        <begin position="49"/>
        <end position="70"/>
    </location>
</feature>
<evidence type="ECO:0000256" key="3">
    <source>
        <dbReference type="ARBA" id="ARBA00022475"/>
    </source>
</evidence>
<keyword evidence="9" id="KW-1185">Reference proteome</keyword>
<sequence length="133" mass="13504">MTSLATLPGFLIYFIVGIALLSGAMAVYLRVTPHAELALIRAGNEGAAIGFAGAMIGFALPIASAFAHSVNILDAAVWAVVALVVQTLAFFVAARLLGSGWRESMEKGGRAGSVLKAAVAIAVGMLNAACLST</sequence>
<gene>
    <name evidence="8" type="ORF">SAMN02745775_110145</name>
</gene>